<accession>A0A1Y2FY28</accession>
<evidence type="ECO:0000256" key="4">
    <source>
        <dbReference type="ARBA" id="ARBA00022857"/>
    </source>
</evidence>
<keyword evidence="5" id="KW-0560">Oxidoreductase</keyword>
<evidence type="ECO:0000313" key="8">
    <source>
        <dbReference type="Proteomes" id="UP000193467"/>
    </source>
</evidence>
<protein>
    <recommendedName>
        <fullName evidence="9">FAD/NAD(P)-binding domain-containing protein</fullName>
    </recommendedName>
</protein>
<dbReference type="GO" id="GO:0050660">
    <property type="term" value="F:flavin adenine dinucleotide binding"/>
    <property type="evidence" value="ECO:0007669"/>
    <property type="project" value="InterPro"/>
</dbReference>
<dbReference type="EMBL" id="MCGR01000007">
    <property type="protein sequence ID" value="ORY88950.1"/>
    <property type="molecule type" value="Genomic_DNA"/>
</dbReference>
<evidence type="ECO:0000256" key="6">
    <source>
        <dbReference type="SAM" id="MobiDB-lite"/>
    </source>
</evidence>
<comment type="caution">
    <text evidence="7">The sequence shown here is derived from an EMBL/GenBank/DDBJ whole genome shotgun (WGS) entry which is preliminary data.</text>
</comment>
<dbReference type="PANTHER" id="PTHR23023">
    <property type="entry name" value="DIMETHYLANILINE MONOOXYGENASE"/>
    <property type="match status" value="1"/>
</dbReference>
<reference evidence="7 8" key="1">
    <citation type="submission" date="2016-07" db="EMBL/GenBank/DDBJ databases">
        <title>Pervasive Adenine N6-methylation of Active Genes in Fungi.</title>
        <authorList>
            <consortium name="DOE Joint Genome Institute"/>
            <person name="Mondo S.J."/>
            <person name="Dannebaum R.O."/>
            <person name="Kuo R.C."/>
            <person name="Labutti K."/>
            <person name="Haridas S."/>
            <person name="Kuo A."/>
            <person name="Salamov A."/>
            <person name="Ahrendt S.R."/>
            <person name="Lipzen A."/>
            <person name="Sullivan W."/>
            <person name="Andreopoulos W.B."/>
            <person name="Clum A."/>
            <person name="Lindquist E."/>
            <person name="Daum C."/>
            <person name="Ramamoorthy G.K."/>
            <person name="Gryganskyi A."/>
            <person name="Culley D."/>
            <person name="Magnuson J.K."/>
            <person name="James T.Y."/>
            <person name="O'Malley M.A."/>
            <person name="Stajich J.E."/>
            <person name="Spatafora J.W."/>
            <person name="Visel A."/>
            <person name="Grigoriev I.V."/>
        </authorList>
    </citation>
    <scope>NUCLEOTIDE SEQUENCE [LARGE SCALE GENOMIC DNA]</scope>
    <source>
        <strain evidence="7 8">62-1032</strain>
    </source>
</reference>
<dbReference type="GO" id="GO:0004499">
    <property type="term" value="F:N,N-dimethylaniline monooxygenase activity"/>
    <property type="evidence" value="ECO:0007669"/>
    <property type="project" value="InterPro"/>
</dbReference>
<evidence type="ECO:0000256" key="2">
    <source>
        <dbReference type="ARBA" id="ARBA00022630"/>
    </source>
</evidence>
<dbReference type="GO" id="GO:0050661">
    <property type="term" value="F:NADP binding"/>
    <property type="evidence" value="ECO:0007669"/>
    <property type="project" value="InterPro"/>
</dbReference>
<dbReference type="InParanoid" id="A0A1Y2FY28"/>
<sequence>MLINDTLNHTAAPSSSSSAASPTSPKRIAIVGGGVAGLGALKALLDLPVHAQQGWVIDLFEERSRLGGIWNPETNVPCPPTLPETPLYPSMRTNNPQPTMHFPNHPYPAGTNLFPSWTVVNAQLNDFVEKDSLFPFCHLSHSVLDASYNDNDKWTLRVSNPSGIFNNNYDHLISANGHNHFPRSPRIEGEELWAGEGRQVLHSMYFRDVAKYKGQIVVVVGNGATGRDEADQLAKAGATVYHSYSTNSIGWAPLPNVHLKPRIARYTPTCIIFEDGTSLSNDTIPISVFYGTGYELRVPYLNSLLAINPNSTGTPTSLETNLRKIGPLHHSVFAIDERLPMDALAFVGLNVSVAYAYNAYAQGFLIAHALCEPELLPSKEEAMVELRRSEQELREAGHEPLVMGHRFPLPHYKNEDYLDSLISHLRKLSPIALPSFLSDPSKPFVEPGIRYMRRNFLAVQHGWLEAEKRGIAEQFMPEGNSVESWTRCVEKLLEWEKGI</sequence>
<evidence type="ECO:0000256" key="3">
    <source>
        <dbReference type="ARBA" id="ARBA00022827"/>
    </source>
</evidence>
<proteinExistence type="inferred from homology"/>
<evidence type="ECO:0000256" key="5">
    <source>
        <dbReference type="ARBA" id="ARBA00023002"/>
    </source>
</evidence>
<dbReference type="AlphaFoldDB" id="A0A1Y2FY28"/>
<dbReference type="Pfam" id="PF00743">
    <property type="entry name" value="FMO-like"/>
    <property type="match status" value="1"/>
</dbReference>
<keyword evidence="8" id="KW-1185">Reference proteome</keyword>
<dbReference type="InterPro" id="IPR036188">
    <property type="entry name" value="FAD/NAD-bd_sf"/>
</dbReference>
<keyword evidence="4" id="KW-0521">NADP</keyword>
<dbReference type="Proteomes" id="UP000193467">
    <property type="component" value="Unassembled WGS sequence"/>
</dbReference>
<keyword evidence="3" id="KW-0274">FAD</keyword>
<dbReference type="InterPro" id="IPR000960">
    <property type="entry name" value="Flavin_mOase"/>
</dbReference>
<dbReference type="SUPFAM" id="SSF51905">
    <property type="entry name" value="FAD/NAD(P)-binding domain"/>
    <property type="match status" value="1"/>
</dbReference>
<keyword evidence="2" id="KW-0285">Flavoprotein</keyword>
<gene>
    <name evidence="7" type="ORF">BCR35DRAFT_350474</name>
</gene>
<dbReference type="STRING" id="106004.A0A1Y2FY28"/>
<organism evidence="7 8">
    <name type="scientific">Leucosporidium creatinivorum</name>
    <dbReference type="NCBI Taxonomy" id="106004"/>
    <lineage>
        <taxon>Eukaryota</taxon>
        <taxon>Fungi</taxon>
        <taxon>Dikarya</taxon>
        <taxon>Basidiomycota</taxon>
        <taxon>Pucciniomycotina</taxon>
        <taxon>Microbotryomycetes</taxon>
        <taxon>Leucosporidiales</taxon>
        <taxon>Leucosporidium</taxon>
    </lineage>
</organism>
<evidence type="ECO:0000313" key="7">
    <source>
        <dbReference type="EMBL" id="ORY88950.1"/>
    </source>
</evidence>
<feature type="compositionally biased region" description="Low complexity" evidence="6">
    <location>
        <begin position="10"/>
        <end position="24"/>
    </location>
</feature>
<dbReference type="OrthoDB" id="66881at2759"/>
<name>A0A1Y2FY28_9BASI</name>
<evidence type="ECO:0008006" key="9">
    <source>
        <dbReference type="Google" id="ProtNLM"/>
    </source>
</evidence>
<evidence type="ECO:0000256" key="1">
    <source>
        <dbReference type="ARBA" id="ARBA00009183"/>
    </source>
</evidence>
<dbReference type="InterPro" id="IPR050346">
    <property type="entry name" value="FMO-like"/>
</dbReference>
<feature type="region of interest" description="Disordered" evidence="6">
    <location>
        <begin position="1"/>
        <end position="24"/>
    </location>
</feature>
<dbReference type="Gene3D" id="3.50.50.60">
    <property type="entry name" value="FAD/NAD(P)-binding domain"/>
    <property type="match status" value="2"/>
</dbReference>
<dbReference type="PRINTS" id="PR00370">
    <property type="entry name" value="FMOXYGENASE"/>
</dbReference>
<comment type="similarity">
    <text evidence="1">Belongs to the FMO family.</text>
</comment>
<dbReference type="InterPro" id="IPR020946">
    <property type="entry name" value="Flavin_mOase-like"/>
</dbReference>